<evidence type="ECO:0000256" key="1">
    <source>
        <dbReference type="SAM" id="SignalP"/>
    </source>
</evidence>
<comment type="caution">
    <text evidence="2">The sequence shown here is derived from an EMBL/GenBank/DDBJ whole genome shotgun (WGS) entry which is preliminary data.</text>
</comment>
<feature type="signal peptide" evidence="1">
    <location>
        <begin position="1"/>
        <end position="25"/>
    </location>
</feature>
<dbReference type="Proteomes" id="UP001174909">
    <property type="component" value="Unassembled WGS sequence"/>
</dbReference>
<feature type="chain" id="PRO_5041265391" description="C-type lectin domain-containing protein" evidence="1">
    <location>
        <begin position="26"/>
        <end position="263"/>
    </location>
</feature>
<protein>
    <recommendedName>
        <fullName evidence="4">C-type lectin domain-containing protein</fullName>
    </recommendedName>
</protein>
<accession>A0AA35SA86</accession>
<reference evidence="2" key="1">
    <citation type="submission" date="2023-03" db="EMBL/GenBank/DDBJ databases">
        <authorList>
            <person name="Steffen K."/>
            <person name="Cardenas P."/>
        </authorList>
    </citation>
    <scope>NUCLEOTIDE SEQUENCE</scope>
</reference>
<dbReference type="EMBL" id="CASHTH010002113">
    <property type="protein sequence ID" value="CAI8024976.1"/>
    <property type="molecule type" value="Genomic_DNA"/>
</dbReference>
<sequence>MGSSLLCAAVLTGALFLTVFNPTTADVWPGRNTFDEICLEIINDAASNHIPFRRLVKTCSSWWWWHGCSNQLQIHETVSRFSLCDRLVRQHNTHNQAFLGWTSLATFQCEAAFSSPARYGQAEWNNWSGRHCGTWTSTVGGGESFNDEAYWSTAVPAANFGFYRQDVTFDRSGTCCDDAWNESGGNEVVVWGWDPKEATNHFGYQGCHVGYPFNAGGADCIVWLTGEEAFLECVKTVGSTKRRTSAGFSGYGQWTLQSRSVPC</sequence>
<evidence type="ECO:0000313" key="2">
    <source>
        <dbReference type="EMBL" id="CAI8024976.1"/>
    </source>
</evidence>
<dbReference type="AlphaFoldDB" id="A0AA35SA86"/>
<evidence type="ECO:0000313" key="3">
    <source>
        <dbReference type="Proteomes" id="UP001174909"/>
    </source>
</evidence>
<proteinExistence type="predicted"/>
<evidence type="ECO:0008006" key="4">
    <source>
        <dbReference type="Google" id="ProtNLM"/>
    </source>
</evidence>
<organism evidence="2 3">
    <name type="scientific">Geodia barretti</name>
    <name type="common">Barrett's horny sponge</name>
    <dbReference type="NCBI Taxonomy" id="519541"/>
    <lineage>
        <taxon>Eukaryota</taxon>
        <taxon>Metazoa</taxon>
        <taxon>Porifera</taxon>
        <taxon>Demospongiae</taxon>
        <taxon>Heteroscleromorpha</taxon>
        <taxon>Tetractinellida</taxon>
        <taxon>Astrophorina</taxon>
        <taxon>Geodiidae</taxon>
        <taxon>Geodia</taxon>
    </lineage>
</organism>
<gene>
    <name evidence="2" type="ORF">GBAR_LOCUS14470</name>
</gene>
<name>A0AA35SA86_GEOBA</name>
<keyword evidence="3" id="KW-1185">Reference proteome</keyword>
<keyword evidence="1" id="KW-0732">Signal</keyword>